<sequence>MEGKINWDAVDSHMIEFMKDYQANKHKIRELIAEVAEDIDGQTAKIILYADSVCGNPEARNHRFSLFVMMYEASERLRNDDSLAYDLFMVAYQNSSNIYRQLQDTPFDVRGFLGSVSTTVPVNGKLDEISGAWYIGLPNDFTVYRGLSKAEKDEGQIGISWTTDAAYAEKYLHLKDNEVEGNIGYVAEMRIQKSDVIAVLYEYHEDVPCFEIITLKQEDIMFHEVKLKD</sequence>
<gene>
    <name evidence="1" type="ORF">SAMN04488494_1211</name>
</gene>
<dbReference type="EMBL" id="FRCJ01000002">
    <property type="protein sequence ID" value="SHM05405.1"/>
    <property type="molecule type" value="Genomic_DNA"/>
</dbReference>
<name>A0A1M7FN43_XYLRU</name>
<accession>A0A1M7FN43</accession>
<reference evidence="1 2" key="1">
    <citation type="submission" date="2016-11" db="EMBL/GenBank/DDBJ databases">
        <authorList>
            <person name="Jaros S."/>
            <person name="Januszkiewicz K."/>
            <person name="Wedrychowicz H."/>
        </authorList>
    </citation>
    <scope>NUCLEOTIDE SEQUENCE [LARGE SCALE GENOMIC DNA]</scope>
    <source>
        <strain evidence="1 2">BPI-34</strain>
    </source>
</reference>
<evidence type="ECO:0000313" key="1">
    <source>
        <dbReference type="EMBL" id="SHM05405.1"/>
    </source>
</evidence>
<organism evidence="1 2">
    <name type="scientific">Xylanibacter ruminicola</name>
    <name type="common">Prevotella ruminicola</name>
    <dbReference type="NCBI Taxonomy" id="839"/>
    <lineage>
        <taxon>Bacteria</taxon>
        <taxon>Pseudomonadati</taxon>
        <taxon>Bacteroidota</taxon>
        <taxon>Bacteroidia</taxon>
        <taxon>Bacteroidales</taxon>
        <taxon>Prevotellaceae</taxon>
        <taxon>Xylanibacter</taxon>
    </lineage>
</organism>
<dbReference type="Proteomes" id="UP000184280">
    <property type="component" value="Unassembled WGS sequence"/>
</dbReference>
<protein>
    <submittedName>
        <fullName evidence="1">Uncharacterized protein</fullName>
    </submittedName>
</protein>
<dbReference type="AlphaFoldDB" id="A0A1M7FN43"/>
<evidence type="ECO:0000313" key="2">
    <source>
        <dbReference type="Proteomes" id="UP000184280"/>
    </source>
</evidence>
<proteinExistence type="predicted"/>